<dbReference type="InterPro" id="IPR029058">
    <property type="entry name" value="AB_hydrolase_fold"/>
</dbReference>
<dbReference type="Gene3D" id="3.40.50.1820">
    <property type="entry name" value="alpha/beta hydrolase"/>
    <property type="match status" value="1"/>
</dbReference>
<evidence type="ECO:0000256" key="1">
    <source>
        <dbReference type="ARBA" id="ARBA00022801"/>
    </source>
</evidence>
<feature type="domain" description="Alpha/beta hydrolase fold-3" evidence="2">
    <location>
        <begin position="39"/>
        <end position="251"/>
    </location>
</feature>
<dbReference type="SUPFAM" id="SSF53474">
    <property type="entry name" value="alpha/beta-Hydrolases"/>
    <property type="match status" value="1"/>
</dbReference>
<dbReference type="PANTHER" id="PTHR48081">
    <property type="entry name" value="AB HYDROLASE SUPERFAMILY PROTEIN C4A8.06C"/>
    <property type="match status" value="1"/>
</dbReference>
<dbReference type="GO" id="GO:0016787">
    <property type="term" value="F:hydrolase activity"/>
    <property type="evidence" value="ECO:0007669"/>
    <property type="project" value="UniProtKB-KW"/>
</dbReference>
<dbReference type="Pfam" id="PF07859">
    <property type="entry name" value="Abhydrolase_3"/>
    <property type="match status" value="1"/>
</dbReference>
<dbReference type="Proteomes" id="UP001560045">
    <property type="component" value="Unassembled WGS sequence"/>
</dbReference>
<gene>
    <name evidence="3" type="ORF">ABQ292_13425</name>
</gene>
<evidence type="ECO:0000313" key="3">
    <source>
        <dbReference type="EMBL" id="MEX5719362.1"/>
    </source>
</evidence>
<keyword evidence="4" id="KW-1185">Reference proteome</keyword>
<organism evidence="3 4">
    <name type="scientific">Geodermatophilus maliterrae</name>
    <dbReference type="NCBI Taxonomy" id="3162531"/>
    <lineage>
        <taxon>Bacteria</taxon>
        <taxon>Bacillati</taxon>
        <taxon>Actinomycetota</taxon>
        <taxon>Actinomycetes</taxon>
        <taxon>Geodermatophilales</taxon>
        <taxon>Geodermatophilaceae</taxon>
        <taxon>Geodermatophilus</taxon>
    </lineage>
</organism>
<sequence>MPPRVVEPVARVVDTTVPGTAGPVPVRVHTPAGRPLGVVVYLHGGGHVTGTIDSYDGLTRRLANRVPATVVSVGYRRAPEHRCPAAVEDAEAVHGWATDHVRVLAPDSGGRVAVAGDSAGGNNTAVLVRRLRDAGAPPPALQVLVYPPVDAVAYRDRSAHPSYTECGRGFGLLYEDGLSYWDHYLGPDGDPASPDASPMRAASLAGLPPAYVLTVQYDVLRDEGEAYARALEAAGVPVQHRRWDGHLHGFLGDPATFSDADPALEEIAAALRAALTTDAQATVSH</sequence>
<dbReference type="PANTHER" id="PTHR48081:SF8">
    <property type="entry name" value="ALPHA_BETA HYDROLASE FOLD-3 DOMAIN-CONTAINING PROTEIN-RELATED"/>
    <property type="match status" value="1"/>
</dbReference>
<protein>
    <submittedName>
        <fullName evidence="3">Alpha/beta hydrolase</fullName>
    </submittedName>
</protein>
<evidence type="ECO:0000313" key="4">
    <source>
        <dbReference type="Proteomes" id="UP001560045"/>
    </source>
</evidence>
<accession>A0ABV3XFK2</accession>
<dbReference type="InterPro" id="IPR050300">
    <property type="entry name" value="GDXG_lipolytic_enzyme"/>
</dbReference>
<dbReference type="InterPro" id="IPR013094">
    <property type="entry name" value="AB_hydrolase_3"/>
</dbReference>
<comment type="caution">
    <text evidence="3">The sequence shown here is derived from an EMBL/GenBank/DDBJ whole genome shotgun (WGS) entry which is preliminary data.</text>
</comment>
<evidence type="ECO:0000259" key="2">
    <source>
        <dbReference type="Pfam" id="PF07859"/>
    </source>
</evidence>
<name>A0ABV3XFK2_9ACTN</name>
<keyword evidence="1 3" id="KW-0378">Hydrolase</keyword>
<proteinExistence type="predicted"/>
<reference evidence="3 4" key="1">
    <citation type="submission" date="2024-06" db="EMBL/GenBank/DDBJ databases">
        <title>Draft genome sequence of Geodermatophilus badlandi, a novel member of the Geodermatophilaceae isolated from badland sedimentary rocks in the Red desert, Wyoming, USA.</title>
        <authorList>
            <person name="Ben Tekaya S."/>
            <person name="Nouioui I."/>
            <person name="Flores G.M."/>
            <person name="Shaal M.N."/>
            <person name="Bredoire F."/>
            <person name="Basile F."/>
            <person name="Van Diepen L."/>
            <person name="Ward N.L."/>
        </authorList>
    </citation>
    <scope>NUCLEOTIDE SEQUENCE [LARGE SCALE GENOMIC DNA]</scope>
    <source>
        <strain evidence="3 4">WL48A</strain>
    </source>
</reference>
<dbReference type="EMBL" id="JBFNXQ010000038">
    <property type="protein sequence ID" value="MEX5719362.1"/>
    <property type="molecule type" value="Genomic_DNA"/>
</dbReference>